<evidence type="ECO:0000313" key="2">
    <source>
        <dbReference type="Proteomes" id="UP000682782"/>
    </source>
</evidence>
<dbReference type="Proteomes" id="UP000682782">
    <property type="component" value="Chromosome"/>
</dbReference>
<name>A0AC61MYX6_9FIRM</name>
<dbReference type="EMBL" id="CP068393">
    <property type="protein sequence ID" value="QUC68302.1"/>
    <property type="molecule type" value="Genomic_DNA"/>
</dbReference>
<sequence length="199" mass="22483">MARKPRRADTLPDLNEIESEMSQVRSKGKFRQALKGTIGTFIVVAALAVIVAFIFLPVLRITNGHNMEPGFQPGDIVLLTKNDEVNNGEICAFYFNNKLLLRRVIAREGDTVEIDEKGYVKVNGEFLEEDGYISEHALGQCDIDFPFRVPAGQFFVLGDNRDYAFDSRATNFGCISQEEIFGKPMARIYPFNRLGWFGF</sequence>
<evidence type="ECO:0000313" key="1">
    <source>
        <dbReference type="EMBL" id="QUC68302.1"/>
    </source>
</evidence>
<reference evidence="1" key="1">
    <citation type="submission" date="2021-01" db="EMBL/GenBank/DDBJ databases">
        <title>Complete genome sequence of Clostridiales bacterium R-7.</title>
        <authorList>
            <person name="Mahoney-Kurpe S.C."/>
            <person name="Palevich N."/>
            <person name="Koike S."/>
            <person name="Moon C.D."/>
            <person name="Attwood G.T."/>
        </authorList>
    </citation>
    <scope>NUCLEOTIDE SEQUENCE</scope>
    <source>
        <strain evidence="1">R-7</strain>
    </source>
</reference>
<organism evidence="1 2">
    <name type="scientific">Aristaeella hokkaidonensis</name>
    <dbReference type="NCBI Taxonomy" id="3046382"/>
    <lineage>
        <taxon>Bacteria</taxon>
        <taxon>Bacillati</taxon>
        <taxon>Bacillota</taxon>
        <taxon>Clostridia</taxon>
        <taxon>Eubacteriales</taxon>
        <taxon>Aristaeellaceae</taxon>
        <taxon>Aristaeella</taxon>
    </lineage>
</organism>
<keyword evidence="2" id="KW-1185">Reference proteome</keyword>
<accession>A0AC61MYX6</accession>
<gene>
    <name evidence="1" type="primary">lepB</name>
    <name evidence="1" type="ORF">JYE49_06300</name>
</gene>
<proteinExistence type="predicted"/>
<dbReference type="EC" id="3.4.21.89" evidence="1"/>
<protein>
    <submittedName>
        <fullName evidence="1">Signal peptidase I</fullName>
        <ecNumber evidence="1">3.4.21.89</ecNumber>
    </submittedName>
</protein>
<keyword evidence="1" id="KW-0378">Hydrolase</keyword>